<sequence>MGGSIFHSYITFIGSLFSGYEGMLDSGNPIPDYFPYLFSHKIRVSQYYDSALFNGRSYKLESISRNPKTAGYYHISIHCPFHGSRIIFPFYYDTFLDHIFSPSSSHHCEYMRSKRRRKPLKDTEFLRKNTEGTKYSAQPSF</sequence>
<accession>A0A645HU10</accession>
<dbReference type="AlphaFoldDB" id="A0A645HU10"/>
<evidence type="ECO:0000313" key="1">
    <source>
        <dbReference type="EMBL" id="MPN42531.1"/>
    </source>
</evidence>
<reference evidence="1" key="1">
    <citation type="submission" date="2019-08" db="EMBL/GenBank/DDBJ databases">
        <authorList>
            <person name="Kucharzyk K."/>
            <person name="Murdoch R.W."/>
            <person name="Higgins S."/>
            <person name="Loffler F."/>
        </authorList>
    </citation>
    <scope>NUCLEOTIDE SEQUENCE</scope>
</reference>
<proteinExistence type="predicted"/>
<dbReference type="EMBL" id="VSSQ01100318">
    <property type="protein sequence ID" value="MPN42531.1"/>
    <property type="molecule type" value="Genomic_DNA"/>
</dbReference>
<gene>
    <name evidence="1" type="ORF">SDC9_190088</name>
</gene>
<protein>
    <submittedName>
        <fullName evidence="1">Uncharacterized protein</fullName>
    </submittedName>
</protein>
<name>A0A645HU10_9ZZZZ</name>
<comment type="caution">
    <text evidence="1">The sequence shown here is derived from an EMBL/GenBank/DDBJ whole genome shotgun (WGS) entry which is preliminary data.</text>
</comment>
<organism evidence="1">
    <name type="scientific">bioreactor metagenome</name>
    <dbReference type="NCBI Taxonomy" id="1076179"/>
    <lineage>
        <taxon>unclassified sequences</taxon>
        <taxon>metagenomes</taxon>
        <taxon>ecological metagenomes</taxon>
    </lineage>
</organism>